<feature type="region of interest" description="Disordered" evidence="4">
    <location>
        <begin position="1"/>
        <end position="51"/>
    </location>
</feature>
<dbReference type="InterPro" id="IPR000953">
    <property type="entry name" value="Chromo/chromo_shadow_dom"/>
</dbReference>
<dbReference type="PANTHER" id="PTHR22812">
    <property type="entry name" value="CHROMOBOX PROTEIN"/>
    <property type="match status" value="1"/>
</dbReference>
<organism evidence="6 7">
    <name type="scientific">Lophium mytilinum</name>
    <dbReference type="NCBI Taxonomy" id="390894"/>
    <lineage>
        <taxon>Eukaryota</taxon>
        <taxon>Fungi</taxon>
        <taxon>Dikarya</taxon>
        <taxon>Ascomycota</taxon>
        <taxon>Pezizomycotina</taxon>
        <taxon>Dothideomycetes</taxon>
        <taxon>Pleosporomycetidae</taxon>
        <taxon>Mytilinidiales</taxon>
        <taxon>Mytilinidiaceae</taxon>
        <taxon>Lophium</taxon>
    </lineage>
</organism>
<dbReference type="GO" id="GO:0006338">
    <property type="term" value="P:chromatin remodeling"/>
    <property type="evidence" value="ECO:0007669"/>
    <property type="project" value="UniProtKB-ARBA"/>
</dbReference>
<dbReference type="InterPro" id="IPR023780">
    <property type="entry name" value="Chromo_domain"/>
</dbReference>
<dbReference type="GO" id="GO:0005634">
    <property type="term" value="C:nucleus"/>
    <property type="evidence" value="ECO:0007669"/>
    <property type="project" value="UniProtKB-SubCell"/>
</dbReference>
<dbReference type="SMART" id="SM00298">
    <property type="entry name" value="CHROMO"/>
    <property type="match status" value="1"/>
</dbReference>
<dbReference type="GO" id="GO:0000792">
    <property type="term" value="C:heterochromatin"/>
    <property type="evidence" value="ECO:0007669"/>
    <property type="project" value="UniProtKB-ARBA"/>
</dbReference>
<sequence>MPPALSDEEASVSGNEDEIPFDKDESDVQNGNENGEEDGDENGSDEVGEEEYIVEAILNHAFDDEVLKYEVKWLGYEKKSDRTWEPEDNLTGATDLLAAYHKKIGGRPKLGEPTSASGRKRKQSGTPVASKTPKQGRRKSKGGKNGDDSTPALKSKIKSEQVWEPPQGLWEELVISVESVEQTTDAKTGGPKLMGYIMWNDERKTQHTLSLLYKKCPQKMLQYYERHL</sequence>
<comment type="subunit">
    <text evidence="2">Component of the NuA4 histone acetyltransferase complex.</text>
</comment>
<dbReference type="SUPFAM" id="SSF54160">
    <property type="entry name" value="Chromo domain-like"/>
    <property type="match status" value="2"/>
</dbReference>
<evidence type="ECO:0000259" key="5">
    <source>
        <dbReference type="PROSITE" id="PS50013"/>
    </source>
</evidence>
<dbReference type="PROSITE" id="PS50013">
    <property type="entry name" value="CHROMO_2"/>
    <property type="match status" value="1"/>
</dbReference>
<reference evidence="6" key="1">
    <citation type="journal article" date="2020" name="Stud. Mycol.">
        <title>101 Dothideomycetes genomes: a test case for predicting lifestyles and emergence of pathogens.</title>
        <authorList>
            <person name="Haridas S."/>
            <person name="Albert R."/>
            <person name="Binder M."/>
            <person name="Bloem J."/>
            <person name="Labutti K."/>
            <person name="Salamov A."/>
            <person name="Andreopoulos B."/>
            <person name="Baker S."/>
            <person name="Barry K."/>
            <person name="Bills G."/>
            <person name="Bluhm B."/>
            <person name="Cannon C."/>
            <person name="Castanera R."/>
            <person name="Culley D."/>
            <person name="Daum C."/>
            <person name="Ezra D."/>
            <person name="Gonzalez J."/>
            <person name="Henrissat B."/>
            <person name="Kuo A."/>
            <person name="Liang C."/>
            <person name="Lipzen A."/>
            <person name="Lutzoni F."/>
            <person name="Magnuson J."/>
            <person name="Mondo S."/>
            <person name="Nolan M."/>
            <person name="Ohm R."/>
            <person name="Pangilinan J."/>
            <person name="Park H.-J."/>
            <person name="Ramirez L."/>
            <person name="Alfaro M."/>
            <person name="Sun H."/>
            <person name="Tritt A."/>
            <person name="Yoshinaga Y."/>
            <person name="Zwiers L.-H."/>
            <person name="Turgeon B."/>
            <person name="Goodwin S."/>
            <person name="Spatafora J."/>
            <person name="Crous P."/>
            <person name="Grigoriev I."/>
        </authorList>
    </citation>
    <scope>NUCLEOTIDE SEQUENCE</scope>
    <source>
        <strain evidence="6">CBS 269.34</strain>
    </source>
</reference>
<evidence type="ECO:0000313" key="6">
    <source>
        <dbReference type="EMBL" id="KAF2494672.1"/>
    </source>
</evidence>
<dbReference type="AlphaFoldDB" id="A0A6A6QR80"/>
<evidence type="ECO:0000313" key="7">
    <source>
        <dbReference type="Proteomes" id="UP000799750"/>
    </source>
</evidence>
<feature type="region of interest" description="Disordered" evidence="4">
    <location>
        <begin position="104"/>
        <end position="164"/>
    </location>
</feature>
<dbReference type="InterPro" id="IPR008251">
    <property type="entry name" value="Chromo_shadow_dom"/>
</dbReference>
<evidence type="ECO:0000256" key="2">
    <source>
        <dbReference type="ARBA" id="ARBA00011353"/>
    </source>
</evidence>
<dbReference type="Pfam" id="PF00385">
    <property type="entry name" value="Chromo"/>
    <property type="match status" value="1"/>
</dbReference>
<dbReference type="EMBL" id="MU004190">
    <property type="protein sequence ID" value="KAF2494672.1"/>
    <property type="molecule type" value="Genomic_DNA"/>
</dbReference>
<evidence type="ECO:0000256" key="3">
    <source>
        <dbReference type="ARBA" id="ARBA00023242"/>
    </source>
</evidence>
<evidence type="ECO:0000256" key="4">
    <source>
        <dbReference type="SAM" id="MobiDB-lite"/>
    </source>
</evidence>
<keyword evidence="7" id="KW-1185">Reference proteome</keyword>
<dbReference type="PROSITE" id="PS00598">
    <property type="entry name" value="CHROMO_1"/>
    <property type="match status" value="1"/>
</dbReference>
<feature type="compositionally biased region" description="Acidic residues" evidence="4">
    <location>
        <begin position="1"/>
        <end position="27"/>
    </location>
</feature>
<dbReference type="OrthoDB" id="433924at2759"/>
<dbReference type="Proteomes" id="UP000799750">
    <property type="component" value="Unassembled WGS sequence"/>
</dbReference>
<feature type="compositionally biased region" description="Acidic residues" evidence="4">
    <location>
        <begin position="34"/>
        <end position="51"/>
    </location>
</feature>
<gene>
    <name evidence="6" type="ORF">BU16DRAFT_45155</name>
</gene>
<comment type="subcellular location">
    <subcellularLocation>
        <location evidence="1">Nucleus</location>
    </subcellularLocation>
</comment>
<dbReference type="Gene3D" id="2.40.50.40">
    <property type="match status" value="2"/>
</dbReference>
<dbReference type="CDD" id="cd00024">
    <property type="entry name" value="CD_CSD"/>
    <property type="match status" value="1"/>
</dbReference>
<evidence type="ECO:0000256" key="1">
    <source>
        <dbReference type="ARBA" id="ARBA00004123"/>
    </source>
</evidence>
<keyword evidence="3" id="KW-0539">Nucleus</keyword>
<accession>A0A6A6QR80</accession>
<feature type="compositionally biased region" description="Polar residues" evidence="4">
    <location>
        <begin position="124"/>
        <end position="133"/>
    </location>
</feature>
<dbReference type="Pfam" id="PF01393">
    <property type="entry name" value="Chromo_shadow"/>
    <property type="match status" value="1"/>
</dbReference>
<feature type="domain" description="Chromo" evidence="5">
    <location>
        <begin position="52"/>
        <end position="103"/>
    </location>
</feature>
<dbReference type="InterPro" id="IPR051219">
    <property type="entry name" value="Heterochromatin_chromo-domain"/>
</dbReference>
<proteinExistence type="predicted"/>
<protein>
    <recommendedName>
        <fullName evidence="5">Chromo domain-containing protein</fullName>
    </recommendedName>
</protein>
<dbReference type="InterPro" id="IPR023779">
    <property type="entry name" value="Chromodomain_CS"/>
</dbReference>
<name>A0A6A6QR80_9PEZI</name>
<dbReference type="InterPro" id="IPR016197">
    <property type="entry name" value="Chromo-like_dom_sf"/>
</dbReference>